<evidence type="ECO:0000313" key="3">
    <source>
        <dbReference type="RefSeq" id="XP_027359697.1"/>
    </source>
</evidence>
<dbReference type="Proteomes" id="UP000694853">
    <property type="component" value="Unplaced"/>
</dbReference>
<proteinExistence type="predicted"/>
<feature type="compositionally biased region" description="Polar residues" evidence="1">
    <location>
        <begin position="81"/>
        <end position="92"/>
    </location>
</feature>
<dbReference type="OrthoDB" id="1727538at2759"/>
<name>A0A8B8LVC2_ABRPR</name>
<sequence>MAFMISRAEPETEKSGLNHLEDKDPATVGAISSELHLKPSSSSEASSQTLNKQVVLKRIRHRKSLNRIKTAFEGLLGGSEGNTTSTQEQKWLQQDDAFSAP</sequence>
<dbReference type="KEGG" id="aprc:113868388"/>
<keyword evidence="2" id="KW-1185">Reference proteome</keyword>
<protein>
    <submittedName>
        <fullName evidence="3">Uncharacterized protein LOC113868388</fullName>
    </submittedName>
</protein>
<dbReference type="AlphaFoldDB" id="A0A8B8LVC2"/>
<dbReference type="PANTHER" id="PTHR35324">
    <property type="entry name" value="BNAA08G03750D PROTEIN"/>
    <property type="match status" value="1"/>
</dbReference>
<evidence type="ECO:0000313" key="2">
    <source>
        <dbReference type="Proteomes" id="UP000694853"/>
    </source>
</evidence>
<feature type="region of interest" description="Disordered" evidence="1">
    <location>
        <begin position="1"/>
        <end position="23"/>
    </location>
</feature>
<evidence type="ECO:0000256" key="1">
    <source>
        <dbReference type="SAM" id="MobiDB-lite"/>
    </source>
</evidence>
<gene>
    <name evidence="3" type="primary">LOC113868388</name>
</gene>
<feature type="region of interest" description="Disordered" evidence="1">
    <location>
        <begin position="75"/>
        <end position="101"/>
    </location>
</feature>
<accession>A0A8B8LVC2</accession>
<dbReference type="PANTHER" id="PTHR35324:SF5">
    <property type="entry name" value="BHLH DOMAIN-CONTAINING PROTEIN"/>
    <property type="match status" value="1"/>
</dbReference>
<dbReference type="GeneID" id="113868388"/>
<reference evidence="3" key="2">
    <citation type="submission" date="2025-08" db="UniProtKB">
        <authorList>
            <consortium name="RefSeq"/>
        </authorList>
    </citation>
    <scope>IDENTIFICATION</scope>
    <source>
        <tissue evidence="3">Young leaves</tissue>
    </source>
</reference>
<dbReference type="RefSeq" id="XP_027359697.1">
    <property type="nucleotide sequence ID" value="XM_027503896.1"/>
</dbReference>
<feature type="compositionally biased region" description="Basic and acidic residues" evidence="1">
    <location>
        <begin position="8"/>
        <end position="23"/>
    </location>
</feature>
<reference evidence="2" key="1">
    <citation type="journal article" date="2019" name="Toxins">
        <title>Detection of Abrin-Like and Prepropulchellin-Like Toxin Genes and Transcripts Using Whole Genome Sequencing and Full-Length Transcript Sequencing of Abrus precatorius.</title>
        <authorList>
            <person name="Hovde B.T."/>
            <person name="Daligault H.E."/>
            <person name="Hanschen E.R."/>
            <person name="Kunde Y.A."/>
            <person name="Johnson M.B."/>
            <person name="Starkenburg S.R."/>
            <person name="Johnson S.L."/>
        </authorList>
    </citation>
    <scope>NUCLEOTIDE SEQUENCE [LARGE SCALE GENOMIC DNA]</scope>
</reference>
<organism evidence="2 3">
    <name type="scientific">Abrus precatorius</name>
    <name type="common">Indian licorice</name>
    <name type="synonym">Glycine abrus</name>
    <dbReference type="NCBI Taxonomy" id="3816"/>
    <lineage>
        <taxon>Eukaryota</taxon>
        <taxon>Viridiplantae</taxon>
        <taxon>Streptophyta</taxon>
        <taxon>Embryophyta</taxon>
        <taxon>Tracheophyta</taxon>
        <taxon>Spermatophyta</taxon>
        <taxon>Magnoliopsida</taxon>
        <taxon>eudicotyledons</taxon>
        <taxon>Gunneridae</taxon>
        <taxon>Pentapetalae</taxon>
        <taxon>rosids</taxon>
        <taxon>fabids</taxon>
        <taxon>Fabales</taxon>
        <taxon>Fabaceae</taxon>
        <taxon>Papilionoideae</taxon>
        <taxon>50 kb inversion clade</taxon>
        <taxon>NPAAA clade</taxon>
        <taxon>indigoferoid/millettioid clade</taxon>
        <taxon>Abreae</taxon>
        <taxon>Abrus</taxon>
    </lineage>
</organism>